<comment type="caution">
    <text evidence="1">The sequence shown here is derived from an EMBL/GenBank/DDBJ whole genome shotgun (WGS) entry which is preliminary data.</text>
</comment>
<sequence length="63" mass="7415">MEIIIIIIMDESLFGQQGWNHLQQFDFVHKTPHQDPHKSTKAQASCRVEVWGQLLQNPLNDRF</sequence>
<evidence type="ECO:0000313" key="1">
    <source>
        <dbReference type="EMBL" id="KAJ1372658.1"/>
    </source>
</evidence>
<reference evidence="1" key="1">
    <citation type="submission" date="2021-06" db="EMBL/GenBank/DDBJ databases">
        <title>Parelaphostrongylus tenuis whole genome reference sequence.</title>
        <authorList>
            <person name="Garwood T.J."/>
            <person name="Larsen P.A."/>
            <person name="Fountain-Jones N.M."/>
            <person name="Garbe J.R."/>
            <person name="Macchietto M.G."/>
            <person name="Kania S.A."/>
            <person name="Gerhold R.W."/>
            <person name="Richards J.E."/>
            <person name="Wolf T.M."/>
        </authorList>
    </citation>
    <scope>NUCLEOTIDE SEQUENCE</scope>
    <source>
        <strain evidence="1">MNPRO001-30</strain>
        <tissue evidence="1">Meninges</tissue>
    </source>
</reference>
<dbReference type="AlphaFoldDB" id="A0AAD5RAB6"/>
<organism evidence="1 2">
    <name type="scientific">Parelaphostrongylus tenuis</name>
    <name type="common">Meningeal worm</name>
    <dbReference type="NCBI Taxonomy" id="148309"/>
    <lineage>
        <taxon>Eukaryota</taxon>
        <taxon>Metazoa</taxon>
        <taxon>Ecdysozoa</taxon>
        <taxon>Nematoda</taxon>
        <taxon>Chromadorea</taxon>
        <taxon>Rhabditida</taxon>
        <taxon>Rhabditina</taxon>
        <taxon>Rhabditomorpha</taxon>
        <taxon>Strongyloidea</taxon>
        <taxon>Metastrongylidae</taxon>
        <taxon>Parelaphostrongylus</taxon>
    </lineage>
</organism>
<evidence type="ECO:0000313" key="2">
    <source>
        <dbReference type="Proteomes" id="UP001196413"/>
    </source>
</evidence>
<accession>A0AAD5RAB6</accession>
<dbReference type="Proteomes" id="UP001196413">
    <property type="component" value="Unassembled WGS sequence"/>
</dbReference>
<proteinExistence type="predicted"/>
<keyword evidence="2" id="KW-1185">Reference proteome</keyword>
<gene>
    <name evidence="1" type="ORF">KIN20_034863</name>
</gene>
<protein>
    <submittedName>
        <fullName evidence="1">Uncharacterized protein</fullName>
    </submittedName>
</protein>
<dbReference type="EMBL" id="JAHQIW010007168">
    <property type="protein sequence ID" value="KAJ1372658.1"/>
    <property type="molecule type" value="Genomic_DNA"/>
</dbReference>
<name>A0AAD5RAB6_PARTN</name>